<accession>A0ABQ6N177</accession>
<name>A0ABQ6N177_9STRA</name>
<evidence type="ECO:0000313" key="2">
    <source>
        <dbReference type="EMBL" id="GMI36949.1"/>
    </source>
</evidence>
<evidence type="ECO:0000313" key="3">
    <source>
        <dbReference type="Proteomes" id="UP001165060"/>
    </source>
</evidence>
<proteinExistence type="predicted"/>
<reference evidence="2 3" key="1">
    <citation type="journal article" date="2023" name="Commun. Biol.">
        <title>Genome analysis of Parmales, the sister group of diatoms, reveals the evolutionary specialization of diatoms from phago-mixotrophs to photoautotrophs.</title>
        <authorList>
            <person name="Ban H."/>
            <person name="Sato S."/>
            <person name="Yoshikawa S."/>
            <person name="Yamada K."/>
            <person name="Nakamura Y."/>
            <person name="Ichinomiya M."/>
            <person name="Sato N."/>
            <person name="Blanc-Mathieu R."/>
            <person name="Endo H."/>
            <person name="Kuwata A."/>
            <person name="Ogata H."/>
        </authorList>
    </citation>
    <scope>NUCLEOTIDE SEQUENCE [LARGE SCALE GENOMIC DNA]</scope>
</reference>
<keyword evidence="3" id="KW-1185">Reference proteome</keyword>
<comment type="caution">
    <text evidence="2">The sequence shown here is derived from an EMBL/GenBank/DDBJ whole genome shotgun (WGS) entry which is preliminary data.</text>
</comment>
<feature type="non-terminal residue" evidence="2">
    <location>
        <position position="1"/>
    </location>
</feature>
<gene>
    <name evidence="2" type="ORF">TeGR_g4150</name>
</gene>
<dbReference type="Proteomes" id="UP001165060">
    <property type="component" value="Unassembled WGS sequence"/>
</dbReference>
<organism evidence="2 3">
    <name type="scientific">Tetraparma gracilis</name>
    <dbReference type="NCBI Taxonomy" id="2962635"/>
    <lineage>
        <taxon>Eukaryota</taxon>
        <taxon>Sar</taxon>
        <taxon>Stramenopiles</taxon>
        <taxon>Ochrophyta</taxon>
        <taxon>Bolidophyceae</taxon>
        <taxon>Parmales</taxon>
        <taxon>Triparmaceae</taxon>
        <taxon>Tetraparma</taxon>
    </lineage>
</organism>
<evidence type="ECO:0000256" key="1">
    <source>
        <dbReference type="SAM" id="MobiDB-lite"/>
    </source>
</evidence>
<feature type="region of interest" description="Disordered" evidence="1">
    <location>
        <begin position="97"/>
        <end position="164"/>
    </location>
</feature>
<protein>
    <submittedName>
        <fullName evidence="2">Uncharacterized protein</fullName>
    </submittedName>
</protein>
<sequence length="164" mass="17876">TPPPFPPPPDLEGSMKKELRKHMARTADGKKYLDAEMRMEKITVGSVLTHQTRGQGEVVYIDPKTHSRHVRYYDSGEVHKYLPTSWHKMTLVKLGPAEKGQGQGRSQQAVAAPGTPVGAFVKRTGTPGSNRVKSMFKKAMTTARKGGPAAAERSGGKKQPPGKM</sequence>
<dbReference type="EMBL" id="BRYB01000756">
    <property type="protein sequence ID" value="GMI36949.1"/>
    <property type="molecule type" value="Genomic_DNA"/>
</dbReference>